<dbReference type="RefSeq" id="WP_136630077.1">
    <property type="nucleotide sequence ID" value="NZ_BGZI01000015.1"/>
</dbReference>
<name>A0A5M3Q0H6_9GAMM</name>
<organism evidence="1 2">
    <name type="scientific">Marinobacter salsuginis</name>
    <dbReference type="NCBI Taxonomy" id="418719"/>
    <lineage>
        <taxon>Bacteria</taxon>
        <taxon>Pseudomonadati</taxon>
        <taxon>Pseudomonadota</taxon>
        <taxon>Gammaproteobacteria</taxon>
        <taxon>Pseudomonadales</taxon>
        <taxon>Marinobacteraceae</taxon>
        <taxon>Marinobacter</taxon>
    </lineage>
</organism>
<gene>
    <name evidence="1" type="ORF">MSSD14B_23930</name>
</gene>
<dbReference type="EMBL" id="BGZI01000015">
    <property type="protein sequence ID" value="GBO88725.1"/>
    <property type="molecule type" value="Genomic_DNA"/>
</dbReference>
<evidence type="ECO:0000313" key="2">
    <source>
        <dbReference type="Proteomes" id="UP000387223"/>
    </source>
</evidence>
<proteinExistence type="predicted"/>
<dbReference type="Proteomes" id="UP000387223">
    <property type="component" value="Unassembled WGS sequence"/>
</dbReference>
<dbReference type="AlphaFoldDB" id="A0A5M3Q0H6"/>
<protein>
    <submittedName>
        <fullName evidence="1">Uncharacterized protein</fullName>
    </submittedName>
</protein>
<comment type="caution">
    <text evidence="1">The sequence shown here is derived from an EMBL/GenBank/DDBJ whole genome shotgun (WGS) entry which is preliminary data.</text>
</comment>
<accession>A0A5M3Q0H6</accession>
<sequence length="91" mass="9726">MSNEPTFKLAVELTASQIEAMASLIESGADDLQEKIASESDYTAEDIAGANEQIKDANKGIEIIKQALADNCNEILAMFGLGYQNSQEAGQ</sequence>
<reference evidence="1 2" key="1">
    <citation type="journal article" date="2019" name="J. Gen. Appl. Microbiol.">
        <title>Aerobic degradation of cis-dichloroethene by the marine bacterium Marinobacter salsuginis strain 5N-3.</title>
        <authorList>
            <person name="Inoue Y."/>
            <person name="Fukunaga Y."/>
            <person name="Katsumata H."/>
            <person name="Ohji S."/>
            <person name="Hosoyama A."/>
            <person name="Mori K."/>
            <person name="Ando K."/>
        </authorList>
    </citation>
    <scope>NUCLEOTIDE SEQUENCE [LARGE SCALE GENOMIC DNA]</scope>
    <source>
        <strain evidence="1 2">NBRC 109114</strain>
    </source>
</reference>
<evidence type="ECO:0000313" key="1">
    <source>
        <dbReference type="EMBL" id="GBO88725.1"/>
    </source>
</evidence>